<keyword evidence="3" id="KW-0547">Nucleotide-binding</keyword>
<sequence>MAKECRMHDLMLELALSTSEKENFCNIYDGREARGGGKMRRLSIHTSYKNIQLCTSLSQLRSLFVFVKDMTALPSGFRLLRVLYLEEVPIDKLPDELVDLFNLRLNLRGTQIKELPKSLGRLRNLETLDIRNTNVESLPSGIVKLQRLRNLITYRSAVPTTFNFFKGTQAPSDLWKLKNLQVLLSIEANGEIVKQVGNMTQLTKFGITRVRKPNMAEGVVEPVVGKLLSLLEMEASLLGGVPHEFGKIKRELESMRSFLRDADRRRHNNNGVNEWVAQVRDVAYDVEDIIDEFSYQLNSWPKRGGFSGYLLQTIHLPKHIWVKRQIAINLQIKCFISKSMLQVVEKNEFGMAKECRMHDLMLELALSTSEKENFCNIYDGREARGGGKMCRLSLHTSYKNIQLCTSLSQLRSLFVFVKDMTALPSGFRLLRVLYLEEVPIDKLPDELVDLFNLRYLNLRGTQIKELPKSLGRLRNLETLDIRNTNVESLPSGIVKLQRLRNLITYRSAVPTTFNFFKGTQAPSDLWKLKNLQVLLSIEANSEIVKQVGNMTQLTKFGITNVREGDQIELCVSISRLGLLRNLVIMVTDEEECLRIDALSSPPPLLRELFLLGKLEKVPLWFRSLQNLTYLSLNWSRLSEDPLSYIHALPNLVVLRLDNAYDGRKLWFQAGFLKLKTLYLFNFPQLKDILVEKGVMPSIRKLYLESGVDHSKVQHIPQIFWG</sequence>
<dbReference type="OrthoDB" id="598235at2759"/>
<dbReference type="AlphaFoldDB" id="A0A834YWV9"/>
<name>A0A834YWV9_TETSI</name>
<dbReference type="InterPro" id="IPR038005">
    <property type="entry name" value="RX-like_CC"/>
</dbReference>
<dbReference type="InterPro" id="IPR032675">
    <property type="entry name" value="LRR_dom_sf"/>
</dbReference>
<keyword evidence="2" id="KW-0677">Repeat</keyword>
<dbReference type="InterPro" id="IPR055414">
    <property type="entry name" value="LRR_R13L4/SHOC2-like"/>
</dbReference>
<dbReference type="Pfam" id="PF18052">
    <property type="entry name" value="Rx_N"/>
    <property type="match status" value="1"/>
</dbReference>
<evidence type="ECO:0000256" key="2">
    <source>
        <dbReference type="ARBA" id="ARBA00022737"/>
    </source>
</evidence>
<dbReference type="Gene3D" id="1.20.5.4130">
    <property type="match status" value="1"/>
</dbReference>
<dbReference type="InterPro" id="IPR041118">
    <property type="entry name" value="Rx_N"/>
</dbReference>
<dbReference type="Proteomes" id="UP000655225">
    <property type="component" value="Unassembled WGS sequence"/>
</dbReference>
<dbReference type="EMBL" id="JABCRI010000014">
    <property type="protein sequence ID" value="KAF8394076.1"/>
    <property type="molecule type" value="Genomic_DNA"/>
</dbReference>
<dbReference type="GO" id="GO:0000166">
    <property type="term" value="F:nucleotide binding"/>
    <property type="evidence" value="ECO:0007669"/>
    <property type="project" value="UniProtKB-KW"/>
</dbReference>
<dbReference type="SUPFAM" id="SSF52058">
    <property type="entry name" value="L domain-like"/>
    <property type="match status" value="2"/>
</dbReference>
<keyword evidence="1" id="KW-0433">Leucine-rich repeat</keyword>
<keyword evidence="8" id="KW-1185">Reference proteome</keyword>
<dbReference type="Pfam" id="PF23598">
    <property type="entry name" value="LRR_14"/>
    <property type="match status" value="1"/>
</dbReference>
<accession>A0A834YWV9</accession>
<proteinExistence type="predicted"/>
<dbReference type="Gene3D" id="3.80.10.10">
    <property type="entry name" value="Ribonuclease Inhibitor"/>
    <property type="match status" value="2"/>
</dbReference>
<keyword evidence="4" id="KW-0611">Plant defense</keyword>
<dbReference type="PANTHER" id="PTHR47186">
    <property type="entry name" value="LEUCINE-RICH REPEAT-CONTAINING PROTEIN 57"/>
    <property type="match status" value="1"/>
</dbReference>
<dbReference type="SMART" id="SM00369">
    <property type="entry name" value="LRR_TYP"/>
    <property type="match status" value="3"/>
</dbReference>
<feature type="domain" description="Disease resistance N-terminal" evidence="5">
    <location>
        <begin position="219"/>
        <end position="303"/>
    </location>
</feature>
<dbReference type="CDD" id="cd14798">
    <property type="entry name" value="RX-CC_like"/>
    <property type="match status" value="1"/>
</dbReference>
<protein>
    <submittedName>
        <fullName evidence="7">Uncharacterized protein</fullName>
    </submittedName>
</protein>
<evidence type="ECO:0000256" key="1">
    <source>
        <dbReference type="ARBA" id="ARBA00022614"/>
    </source>
</evidence>
<evidence type="ECO:0000256" key="3">
    <source>
        <dbReference type="ARBA" id="ARBA00022741"/>
    </source>
</evidence>
<organism evidence="7 8">
    <name type="scientific">Tetracentron sinense</name>
    <name type="common">Spur-leaf</name>
    <dbReference type="NCBI Taxonomy" id="13715"/>
    <lineage>
        <taxon>Eukaryota</taxon>
        <taxon>Viridiplantae</taxon>
        <taxon>Streptophyta</taxon>
        <taxon>Embryophyta</taxon>
        <taxon>Tracheophyta</taxon>
        <taxon>Spermatophyta</taxon>
        <taxon>Magnoliopsida</taxon>
        <taxon>Trochodendrales</taxon>
        <taxon>Trochodendraceae</taxon>
        <taxon>Tetracentron</taxon>
    </lineage>
</organism>
<gene>
    <name evidence="7" type="ORF">HHK36_020280</name>
</gene>
<comment type="caution">
    <text evidence="7">The sequence shown here is derived from an EMBL/GenBank/DDBJ whole genome shotgun (WGS) entry which is preliminary data.</text>
</comment>
<evidence type="ECO:0000313" key="7">
    <source>
        <dbReference type="EMBL" id="KAF8394076.1"/>
    </source>
</evidence>
<feature type="domain" description="Disease resistance R13L4/SHOC-2-like LRR" evidence="6">
    <location>
        <begin position="409"/>
        <end position="711"/>
    </location>
</feature>
<evidence type="ECO:0000313" key="8">
    <source>
        <dbReference type="Proteomes" id="UP000655225"/>
    </source>
</evidence>
<reference evidence="7 8" key="1">
    <citation type="submission" date="2020-04" db="EMBL/GenBank/DDBJ databases">
        <title>Plant Genome Project.</title>
        <authorList>
            <person name="Zhang R.-G."/>
        </authorList>
    </citation>
    <scope>NUCLEOTIDE SEQUENCE [LARGE SCALE GENOMIC DNA]</scope>
    <source>
        <strain evidence="7">YNK0</strain>
        <tissue evidence="7">Leaf</tissue>
    </source>
</reference>
<dbReference type="PANTHER" id="PTHR47186:SF57">
    <property type="entry name" value="OS02G0478300 PROTEIN"/>
    <property type="match status" value="1"/>
</dbReference>
<dbReference type="InterPro" id="IPR003591">
    <property type="entry name" value="Leu-rich_rpt_typical-subtyp"/>
</dbReference>
<evidence type="ECO:0000259" key="6">
    <source>
        <dbReference type="Pfam" id="PF23598"/>
    </source>
</evidence>
<evidence type="ECO:0000259" key="5">
    <source>
        <dbReference type="Pfam" id="PF18052"/>
    </source>
</evidence>
<evidence type="ECO:0000256" key="4">
    <source>
        <dbReference type="ARBA" id="ARBA00022821"/>
    </source>
</evidence>
<dbReference type="GO" id="GO:0006952">
    <property type="term" value="P:defense response"/>
    <property type="evidence" value="ECO:0007669"/>
    <property type="project" value="UniProtKB-KW"/>
</dbReference>